<dbReference type="SMART" id="SM00902">
    <property type="entry name" value="Fe_hyd_SSU"/>
    <property type="match status" value="1"/>
</dbReference>
<evidence type="ECO:0000256" key="8">
    <source>
        <dbReference type="ARBA" id="ARBA00022967"/>
    </source>
</evidence>
<evidence type="ECO:0000256" key="7">
    <source>
        <dbReference type="ARBA" id="ARBA00022737"/>
    </source>
</evidence>
<name>A0A1Q2HLC1_9BACT</name>
<dbReference type="SMART" id="SM00929">
    <property type="entry name" value="NADH-G_4Fe-4S_3"/>
    <property type="match status" value="1"/>
</dbReference>
<dbReference type="SUPFAM" id="SSF54292">
    <property type="entry name" value="2Fe-2S ferredoxin-like"/>
    <property type="match status" value="1"/>
</dbReference>
<dbReference type="PROSITE" id="PS51839">
    <property type="entry name" value="4FE4S_HC3"/>
    <property type="match status" value="1"/>
</dbReference>
<keyword evidence="4" id="KW-0004">4Fe-4S</keyword>
<dbReference type="NCBIfam" id="TIGR02512">
    <property type="entry name" value="FeFe_hydrog_A"/>
    <property type="match status" value="1"/>
</dbReference>
<dbReference type="Pfam" id="PF13510">
    <property type="entry name" value="Fer2_4"/>
    <property type="match status" value="1"/>
</dbReference>
<dbReference type="InterPro" id="IPR001041">
    <property type="entry name" value="2Fe-2S_ferredoxin-type"/>
</dbReference>
<evidence type="ECO:0000256" key="6">
    <source>
        <dbReference type="ARBA" id="ARBA00022723"/>
    </source>
</evidence>
<keyword evidence="7" id="KW-0677">Repeat</keyword>
<dbReference type="GO" id="GO:0050583">
    <property type="term" value="F:hydrogen dehydrogenase (NADP+) activity"/>
    <property type="evidence" value="ECO:0007669"/>
    <property type="project" value="UniProtKB-EC"/>
</dbReference>
<feature type="domain" description="4Fe-4S ferredoxin-type" evidence="15">
    <location>
        <begin position="188"/>
        <end position="221"/>
    </location>
</feature>
<protein>
    <submittedName>
        <fullName evidence="17">NADP-reducing hydrogenase subunit HndC</fullName>
        <ecNumber evidence="17">1.12.1.3</ecNumber>
    </submittedName>
</protein>
<dbReference type="GO" id="GO:0008901">
    <property type="term" value="F:ferredoxin hydrogenase activity"/>
    <property type="evidence" value="ECO:0007669"/>
    <property type="project" value="InterPro"/>
</dbReference>
<accession>A0A1Q2HLC1</accession>
<keyword evidence="6" id="KW-0479">Metal-binding</keyword>
<dbReference type="PROSITE" id="PS51379">
    <property type="entry name" value="4FE4S_FER_2"/>
    <property type="match status" value="2"/>
</dbReference>
<keyword evidence="8" id="KW-1278">Translocase</keyword>
<evidence type="ECO:0000256" key="9">
    <source>
        <dbReference type="ARBA" id="ARBA00023004"/>
    </source>
</evidence>
<dbReference type="CDD" id="cd00207">
    <property type="entry name" value="fer2"/>
    <property type="match status" value="1"/>
</dbReference>
<organism evidence="17 18">
    <name type="scientific">Sedimentisphaera cyanobacteriorum</name>
    <dbReference type="NCBI Taxonomy" id="1940790"/>
    <lineage>
        <taxon>Bacteria</taxon>
        <taxon>Pseudomonadati</taxon>
        <taxon>Planctomycetota</taxon>
        <taxon>Phycisphaerae</taxon>
        <taxon>Sedimentisphaerales</taxon>
        <taxon>Sedimentisphaeraceae</taxon>
        <taxon>Sedimentisphaera</taxon>
    </lineage>
</organism>
<keyword evidence="5" id="KW-0001">2Fe-2S</keyword>
<dbReference type="Gene3D" id="3.30.70.20">
    <property type="match status" value="1"/>
</dbReference>
<evidence type="ECO:0000259" key="15">
    <source>
        <dbReference type="PROSITE" id="PS51379"/>
    </source>
</evidence>
<keyword evidence="18" id="KW-1185">Reference proteome</keyword>
<dbReference type="InterPro" id="IPR017896">
    <property type="entry name" value="4Fe4S_Fe-S-bd"/>
</dbReference>
<dbReference type="GO" id="GO:0042773">
    <property type="term" value="P:ATP synthesis coupled electron transport"/>
    <property type="evidence" value="ECO:0007669"/>
    <property type="project" value="InterPro"/>
</dbReference>
<dbReference type="InterPro" id="IPR036010">
    <property type="entry name" value="2Fe-2S_ferredoxin-like_sf"/>
</dbReference>
<comment type="cofactor">
    <cofactor evidence="1">
        <name>[4Fe-4S] cluster</name>
        <dbReference type="ChEBI" id="CHEBI:49883"/>
    </cofactor>
</comment>
<dbReference type="Pfam" id="PF10588">
    <property type="entry name" value="NADH-G_4Fe-4S_3"/>
    <property type="match status" value="1"/>
</dbReference>
<dbReference type="Pfam" id="PF12838">
    <property type="entry name" value="Fer4_7"/>
    <property type="match status" value="1"/>
</dbReference>
<evidence type="ECO:0000313" key="18">
    <source>
        <dbReference type="Proteomes" id="UP000188273"/>
    </source>
</evidence>
<evidence type="ECO:0000256" key="5">
    <source>
        <dbReference type="ARBA" id="ARBA00022714"/>
    </source>
</evidence>
<evidence type="ECO:0000259" key="16">
    <source>
        <dbReference type="PROSITE" id="PS51839"/>
    </source>
</evidence>
<dbReference type="PANTHER" id="PTHR11615">
    <property type="entry name" value="NITRATE, FORMATE, IRON DEHYDROGENASE"/>
    <property type="match status" value="1"/>
</dbReference>
<dbReference type="InterPro" id="IPR049830">
    <property type="entry name" value="HndD"/>
</dbReference>
<sequence length="602" mass="66819">MLSDKSKQKGEFMISLKINDKDIQVQDGATILEAAKSCDIYIPTLCYLENLKPRGLCRVCVVEVEGAKNLIPACSTPAAEGMNIKTNTRRVRESRKMIVELLLSEHNGECTTCERNNDCELQKLARDLGIEELRYEGEKTSSQIDESTPGIFRDSGKCIKCRRCVEVCQGVESVGAISPQSRGFDTTIGPAFDHPLSEVTCVQCGQCAAVCPVGAITERNYIQQVWDALDDPEKYVVVQTAPAIRSALGEAFGLEPGTPVTGKMVAALKELGFDGVFDTNFTADLTIMEEGSELLSRLTKVLRDGQKQALPQFTSCCPAWINFAEHYYPELLKNLSTCKSPQQMFGAVAKTYYAEKIGVDPAKMVVVSVMPCTAKKFESQREELTDSGYPDVDYVLTTRELARMINQSGILFSLLEDQKMDSPFPESSGAADIFANTGGVMEAAVRTAYKIVTGRNLPTDKMHLKNIMDLEGIKEASLKIEDPVKEWSFLDGAELNVMVIHSLSNVRKVLKEKDISKYHFIEVMSCPGGCISGGGQPRFTDNNIRQKRIQAILTEDEGKEIRNSCENPFIQQIYSEYLKQPLGEKSHHLLHTEYFEKSPVEQ</sequence>
<evidence type="ECO:0000256" key="4">
    <source>
        <dbReference type="ARBA" id="ARBA00022485"/>
    </source>
</evidence>
<dbReference type="Gene3D" id="3.10.20.740">
    <property type="match status" value="1"/>
</dbReference>
<dbReference type="NCBIfam" id="NF040763">
    <property type="entry name" value="FeFe_hydrog_A6"/>
    <property type="match status" value="1"/>
</dbReference>
<dbReference type="SUPFAM" id="SSF53920">
    <property type="entry name" value="Fe-only hydrogenase"/>
    <property type="match status" value="1"/>
</dbReference>
<dbReference type="SUPFAM" id="SSF54862">
    <property type="entry name" value="4Fe-4S ferredoxins"/>
    <property type="match status" value="1"/>
</dbReference>
<dbReference type="InterPro" id="IPR000283">
    <property type="entry name" value="NADH_UbQ_OxRdtase_75kDa_su_CS"/>
</dbReference>
<dbReference type="STRING" id="1940790.L21SP3_00034"/>
<dbReference type="Gene3D" id="4.10.260.20">
    <property type="entry name" value="Iron hydrogenase, small subunit"/>
    <property type="match status" value="1"/>
</dbReference>
<dbReference type="Pfam" id="PF02906">
    <property type="entry name" value="Fe_hyd_lg_C"/>
    <property type="match status" value="1"/>
</dbReference>
<dbReference type="InterPro" id="IPR003149">
    <property type="entry name" value="Fe_hydrogenase_ssu"/>
</dbReference>
<dbReference type="EMBL" id="CP019633">
    <property type="protein sequence ID" value="AQQ08258.1"/>
    <property type="molecule type" value="Genomic_DNA"/>
</dbReference>
<comment type="subcellular location">
    <subcellularLocation>
        <location evidence="2">Membrane</location>
    </subcellularLocation>
</comment>
<evidence type="ECO:0000256" key="12">
    <source>
        <dbReference type="ARBA" id="ARBA00023136"/>
    </source>
</evidence>
<feature type="domain" description="4Fe-4S His(Cys)3-ligated-type" evidence="16">
    <location>
        <begin position="90"/>
        <end position="129"/>
    </location>
</feature>
<dbReference type="AlphaFoldDB" id="A0A1Q2HLC1"/>
<evidence type="ECO:0000256" key="13">
    <source>
        <dbReference type="ARBA" id="ARBA00034078"/>
    </source>
</evidence>
<dbReference type="InterPro" id="IPR017900">
    <property type="entry name" value="4Fe4S_Fe_S_CS"/>
</dbReference>
<dbReference type="GO" id="GO:0051537">
    <property type="term" value="F:2 iron, 2 sulfur cluster binding"/>
    <property type="evidence" value="ECO:0007669"/>
    <property type="project" value="UniProtKB-KW"/>
</dbReference>
<evidence type="ECO:0000256" key="3">
    <source>
        <dbReference type="ARBA" id="ARBA00005404"/>
    </source>
</evidence>
<dbReference type="FunFam" id="3.10.20.740:FF:000004">
    <property type="entry name" value="NADH-quinone oxidoreductase"/>
    <property type="match status" value="1"/>
</dbReference>
<proteinExistence type="inferred from homology"/>
<feature type="domain" description="4Fe-4S ferredoxin-type" evidence="15">
    <location>
        <begin position="149"/>
        <end position="180"/>
    </location>
</feature>
<dbReference type="KEGG" id="pbu:L21SP3_00034"/>
<dbReference type="InterPro" id="IPR009016">
    <property type="entry name" value="Fe_hydrogenase"/>
</dbReference>
<evidence type="ECO:0000256" key="2">
    <source>
        <dbReference type="ARBA" id="ARBA00004370"/>
    </source>
</evidence>
<gene>
    <name evidence="17" type="primary">hndD_1</name>
    <name evidence="17" type="ORF">L21SP3_00034</name>
</gene>
<dbReference type="GO" id="GO:0005506">
    <property type="term" value="F:iron ion binding"/>
    <property type="evidence" value="ECO:0007669"/>
    <property type="project" value="InterPro"/>
</dbReference>
<dbReference type="EC" id="1.12.1.3" evidence="17"/>
<dbReference type="GO" id="GO:0016020">
    <property type="term" value="C:membrane"/>
    <property type="evidence" value="ECO:0007669"/>
    <property type="project" value="UniProtKB-SubCell"/>
</dbReference>
<keyword evidence="9" id="KW-0408">Iron</keyword>
<evidence type="ECO:0000259" key="14">
    <source>
        <dbReference type="PROSITE" id="PS51085"/>
    </source>
</evidence>
<keyword evidence="11" id="KW-0520">NAD</keyword>
<feature type="domain" description="2Fe-2S ferredoxin-type" evidence="14">
    <location>
        <begin position="12"/>
        <end position="90"/>
    </location>
</feature>
<evidence type="ECO:0000256" key="1">
    <source>
        <dbReference type="ARBA" id="ARBA00001966"/>
    </source>
</evidence>
<dbReference type="InterPro" id="IPR019574">
    <property type="entry name" value="NADH_UbQ_OxRdtase_Gsu_4Fe4S-bd"/>
</dbReference>
<evidence type="ECO:0000256" key="11">
    <source>
        <dbReference type="ARBA" id="ARBA00023027"/>
    </source>
</evidence>
<dbReference type="InterPro" id="IPR050340">
    <property type="entry name" value="Cytosolic_Fe-S_CAF"/>
</dbReference>
<evidence type="ECO:0000256" key="10">
    <source>
        <dbReference type="ARBA" id="ARBA00023014"/>
    </source>
</evidence>
<dbReference type="PROSITE" id="PS51085">
    <property type="entry name" value="2FE2S_FER_2"/>
    <property type="match status" value="1"/>
</dbReference>
<dbReference type="Proteomes" id="UP000188273">
    <property type="component" value="Chromosome"/>
</dbReference>
<dbReference type="InterPro" id="IPR036991">
    <property type="entry name" value="Fe_hydrogenase_ssu_sf"/>
</dbReference>
<dbReference type="InterPro" id="IPR013352">
    <property type="entry name" value="Fe_hydrogenase_subset"/>
</dbReference>
<dbReference type="FunFam" id="3.30.70.20:FF:000035">
    <property type="entry name" value="Iron hydrogenase 1"/>
    <property type="match status" value="1"/>
</dbReference>
<dbReference type="GO" id="GO:0051539">
    <property type="term" value="F:4 iron, 4 sulfur cluster binding"/>
    <property type="evidence" value="ECO:0007669"/>
    <property type="project" value="UniProtKB-KW"/>
</dbReference>
<keyword evidence="12" id="KW-0472">Membrane</keyword>
<dbReference type="Gene3D" id="3.40.50.1780">
    <property type="match status" value="1"/>
</dbReference>
<reference evidence="18" key="1">
    <citation type="submission" date="2017-02" db="EMBL/GenBank/DDBJ databases">
        <title>Comparative genomics and description of representatives of a novel lineage of planctomycetes thriving in anoxic sediments.</title>
        <authorList>
            <person name="Spring S."/>
            <person name="Bunk B."/>
            <person name="Sproer C."/>
            <person name="Klenk H.-P."/>
        </authorList>
    </citation>
    <scope>NUCLEOTIDE SEQUENCE [LARGE SCALE GENOMIC DNA]</scope>
    <source>
        <strain evidence="18">L21-RPul-D3</strain>
    </source>
</reference>
<dbReference type="GO" id="GO:0008137">
    <property type="term" value="F:NADH dehydrogenase (ubiquinone) activity"/>
    <property type="evidence" value="ECO:0007669"/>
    <property type="project" value="InterPro"/>
</dbReference>
<keyword evidence="17" id="KW-0560">Oxidoreductase</keyword>
<keyword evidence="10" id="KW-0411">Iron-sulfur</keyword>
<dbReference type="InterPro" id="IPR004108">
    <property type="entry name" value="Fe_hydrogenase_lsu_C"/>
</dbReference>
<evidence type="ECO:0000313" key="17">
    <source>
        <dbReference type="EMBL" id="AQQ08258.1"/>
    </source>
</evidence>
<comment type="similarity">
    <text evidence="3">Belongs to the complex I 75 kDa subunit family.</text>
</comment>
<comment type="cofactor">
    <cofactor evidence="13">
        <name>[2Fe-2S] cluster</name>
        <dbReference type="ChEBI" id="CHEBI:190135"/>
    </cofactor>
</comment>
<dbReference type="PROSITE" id="PS00641">
    <property type="entry name" value="COMPLEX1_75K_1"/>
    <property type="match status" value="1"/>
</dbReference>
<dbReference type="Pfam" id="PF02256">
    <property type="entry name" value="Fe_hyd_SSU"/>
    <property type="match status" value="1"/>
</dbReference>
<dbReference type="PROSITE" id="PS00198">
    <property type="entry name" value="4FE4S_FER_1"/>
    <property type="match status" value="1"/>
</dbReference>
<dbReference type="Gene3D" id="3.40.950.10">
    <property type="entry name" value="Fe-only Hydrogenase (Larger Subunit), Chain L, domain 3"/>
    <property type="match status" value="1"/>
</dbReference>